<dbReference type="InterPro" id="IPR009875">
    <property type="entry name" value="PilZ_domain"/>
</dbReference>
<evidence type="ECO:0000313" key="4">
    <source>
        <dbReference type="Proteomes" id="UP000286862"/>
    </source>
</evidence>
<accession>A0A3S3U6X1</accession>
<evidence type="ECO:0000313" key="3">
    <source>
        <dbReference type="EMBL" id="RWX52406.1"/>
    </source>
</evidence>
<dbReference type="Gene3D" id="2.40.10.220">
    <property type="entry name" value="predicted glycosyltransferase like domains"/>
    <property type="match status" value="1"/>
</dbReference>
<gene>
    <name evidence="2" type="ORF">VT99_12882</name>
    <name evidence="3" type="ORF">VU01_101410</name>
</gene>
<dbReference type="GO" id="GO:0035438">
    <property type="term" value="F:cyclic-di-GMP binding"/>
    <property type="evidence" value="ECO:0007669"/>
    <property type="project" value="InterPro"/>
</dbReference>
<dbReference type="Proteomes" id="UP000286862">
    <property type="component" value="Unassembled WGS sequence"/>
</dbReference>
<comment type="caution">
    <text evidence="2">The sequence shown here is derived from an EMBL/GenBank/DDBJ whole genome shotgun (WGS) entry which is preliminary data.</text>
</comment>
<evidence type="ECO:0000259" key="1">
    <source>
        <dbReference type="Pfam" id="PF07238"/>
    </source>
</evidence>
<evidence type="ECO:0000313" key="2">
    <source>
        <dbReference type="EMBL" id="RWX45103.1"/>
    </source>
</evidence>
<sequence length="206" mass="23906">MDEKEIKRNRINELRIKAYYTETVRDNYKNIHPGLYQANSYYLERLKQELGELEKSFRDMDDRNQRKFSRVKMQRPVRLDFCSTQYQGVIDDISLCGSFVKGAFKQSKGDICKIDLKDSVSCQEGAVRAIGSIIRCSDSGIAIDFIAMKTESYHWLETELLTRAVDPSVLEDEIFQRSIFEFDDDLVCSSVFNGSRNKLKKLLDLP</sequence>
<dbReference type="Proteomes" id="UP000288892">
    <property type="component" value="Unassembled WGS sequence"/>
</dbReference>
<evidence type="ECO:0000313" key="5">
    <source>
        <dbReference type="Proteomes" id="UP000288892"/>
    </source>
</evidence>
<dbReference type="SUPFAM" id="SSF141371">
    <property type="entry name" value="PilZ domain-like"/>
    <property type="match status" value="1"/>
</dbReference>
<dbReference type="EMBL" id="MTKS01000014">
    <property type="protein sequence ID" value="RWX52406.1"/>
    <property type="molecule type" value="Genomic_DNA"/>
</dbReference>
<name>A0A3S3U6X1_9BACT</name>
<protein>
    <submittedName>
        <fullName evidence="2">PilZ domain-containing protein</fullName>
    </submittedName>
</protein>
<dbReference type="AlphaFoldDB" id="A0A3S3U6X1"/>
<dbReference type="EMBL" id="MTKQ01000288">
    <property type="protein sequence ID" value="RWX45103.1"/>
    <property type="molecule type" value="Genomic_DNA"/>
</dbReference>
<proteinExistence type="predicted"/>
<feature type="domain" description="PilZ" evidence="1">
    <location>
        <begin position="64"/>
        <end position="155"/>
    </location>
</feature>
<reference evidence="4 5" key="1">
    <citation type="submission" date="2017-01" db="EMBL/GenBank/DDBJ databases">
        <title>The cable genome- insights into the physiology and evolution of filamentous bacteria capable of sulfide oxidation via long distance electron transfer.</title>
        <authorList>
            <person name="Schreiber L."/>
            <person name="Bjerg J.T."/>
            <person name="Boggild A."/>
            <person name="Van De Vossenberg J."/>
            <person name="Meysman F."/>
            <person name="Nielsen L.P."/>
            <person name="Schramm A."/>
            <person name="Kjeldsen K.U."/>
        </authorList>
    </citation>
    <scope>NUCLEOTIDE SEQUENCE [LARGE SCALE GENOMIC DNA]</scope>
    <source>
        <strain evidence="2">A2</strain>
        <strain evidence="3">A5</strain>
    </source>
</reference>
<dbReference type="Pfam" id="PF07238">
    <property type="entry name" value="PilZ"/>
    <property type="match status" value="1"/>
</dbReference>
<keyword evidence="5" id="KW-1185">Reference proteome</keyword>
<organism evidence="2 4">
    <name type="scientific">Candidatus Electrothrix marina</name>
    <dbReference type="NCBI Taxonomy" id="1859130"/>
    <lineage>
        <taxon>Bacteria</taxon>
        <taxon>Pseudomonadati</taxon>
        <taxon>Thermodesulfobacteriota</taxon>
        <taxon>Desulfobulbia</taxon>
        <taxon>Desulfobulbales</taxon>
        <taxon>Desulfobulbaceae</taxon>
        <taxon>Candidatus Electrothrix</taxon>
    </lineage>
</organism>